<gene>
    <name evidence="2" type="ORF">O181_099067</name>
</gene>
<evidence type="ECO:0000256" key="1">
    <source>
        <dbReference type="SAM" id="MobiDB-lite"/>
    </source>
</evidence>
<dbReference type="OrthoDB" id="2447685at2759"/>
<keyword evidence="3" id="KW-1185">Reference proteome</keyword>
<evidence type="ECO:0000313" key="2">
    <source>
        <dbReference type="EMBL" id="MBW0559352.1"/>
    </source>
</evidence>
<name>A0A9Q3JCI8_9BASI</name>
<protein>
    <submittedName>
        <fullName evidence="2">Uncharacterized protein</fullName>
    </submittedName>
</protein>
<evidence type="ECO:0000313" key="3">
    <source>
        <dbReference type="Proteomes" id="UP000765509"/>
    </source>
</evidence>
<dbReference type="AlphaFoldDB" id="A0A9Q3JCI8"/>
<feature type="region of interest" description="Disordered" evidence="1">
    <location>
        <begin position="87"/>
        <end position="118"/>
    </location>
</feature>
<organism evidence="2 3">
    <name type="scientific">Austropuccinia psidii MF-1</name>
    <dbReference type="NCBI Taxonomy" id="1389203"/>
    <lineage>
        <taxon>Eukaryota</taxon>
        <taxon>Fungi</taxon>
        <taxon>Dikarya</taxon>
        <taxon>Basidiomycota</taxon>
        <taxon>Pucciniomycotina</taxon>
        <taxon>Pucciniomycetes</taxon>
        <taxon>Pucciniales</taxon>
        <taxon>Sphaerophragmiaceae</taxon>
        <taxon>Austropuccinia</taxon>
    </lineage>
</organism>
<accession>A0A9Q3JCI8</accession>
<feature type="region of interest" description="Disordered" evidence="1">
    <location>
        <begin position="155"/>
        <end position="174"/>
    </location>
</feature>
<feature type="compositionally biased region" description="Acidic residues" evidence="1">
    <location>
        <begin position="88"/>
        <end position="105"/>
    </location>
</feature>
<proteinExistence type="predicted"/>
<comment type="caution">
    <text evidence="2">The sequence shown here is derived from an EMBL/GenBank/DDBJ whole genome shotgun (WGS) entry which is preliminary data.</text>
</comment>
<dbReference type="Proteomes" id="UP000765509">
    <property type="component" value="Unassembled WGS sequence"/>
</dbReference>
<sequence>MPVQHSPPAIQTKSQATAQAFLTPAPRVPLDGTLEVPQLRAQLDRGPVMGGEAPPRKEGRGTRRSNSFSGVVGELKFTPRTTLKGLVEDGEEEEENCVEEEEPDGTEVVPAPVGESEGTGEPILARSNQPFSPQYEPSLLAIIKKMTQIIAHLQSASSSEVPRPPSFNTPSMKAPDFSYVTQPFKVRKSEAESDGLRMKEGGHVSLYIADLSRLVSQIWDWGERAFVHHSRKGLASHPSMIGSLQELMDVTLEIDNRYNDKQKKNCFQEKKTEVSSQVLLILKIPQSQVIKRISGFRKRTSPILPS</sequence>
<feature type="region of interest" description="Disordered" evidence="1">
    <location>
        <begin position="25"/>
        <end position="74"/>
    </location>
</feature>
<reference evidence="2" key="1">
    <citation type="submission" date="2021-03" db="EMBL/GenBank/DDBJ databases">
        <title>Draft genome sequence of rust myrtle Austropuccinia psidii MF-1, a brazilian biotype.</title>
        <authorList>
            <person name="Quecine M.C."/>
            <person name="Pachon D.M.R."/>
            <person name="Bonatelli M.L."/>
            <person name="Correr F.H."/>
            <person name="Franceschini L.M."/>
            <person name="Leite T.F."/>
            <person name="Margarido G.R.A."/>
            <person name="Almeida C.A."/>
            <person name="Ferrarezi J.A."/>
            <person name="Labate C.A."/>
        </authorList>
    </citation>
    <scope>NUCLEOTIDE SEQUENCE</scope>
    <source>
        <strain evidence="2">MF-1</strain>
    </source>
</reference>
<dbReference type="EMBL" id="AVOT02067965">
    <property type="protein sequence ID" value="MBW0559352.1"/>
    <property type="molecule type" value="Genomic_DNA"/>
</dbReference>